<dbReference type="Gene3D" id="3.30.70.1440">
    <property type="entry name" value="Multidrug efflux transporter AcrB pore domain"/>
    <property type="match status" value="1"/>
</dbReference>
<keyword evidence="1" id="KW-1133">Transmembrane helix</keyword>
<keyword evidence="1" id="KW-0812">Transmembrane</keyword>
<dbReference type="Gene3D" id="1.20.1640.10">
    <property type="entry name" value="Multidrug efflux transporter AcrB transmembrane domain"/>
    <property type="match status" value="1"/>
</dbReference>
<reference evidence="2" key="1">
    <citation type="submission" date="2016-10" db="EMBL/GenBank/DDBJ databases">
        <title>Sequence of Gallionella enrichment culture.</title>
        <authorList>
            <person name="Poehlein A."/>
            <person name="Muehling M."/>
            <person name="Daniel R."/>
        </authorList>
    </citation>
    <scope>NUCLEOTIDE SEQUENCE</scope>
</reference>
<dbReference type="GO" id="GO:0042910">
    <property type="term" value="F:xenobiotic transmembrane transporter activity"/>
    <property type="evidence" value="ECO:0007669"/>
    <property type="project" value="TreeGrafter"/>
</dbReference>
<dbReference type="AlphaFoldDB" id="A0A1J5QB84"/>
<feature type="transmembrane region" description="Helical" evidence="1">
    <location>
        <begin position="402"/>
        <end position="425"/>
    </location>
</feature>
<protein>
    <submittedName>
        <fullName evidence="2">Cobalt-zinc-cadmium resistance protein CzcA</fullName>
    </submittedName>
</protein>
<dbReference type="PANTHER" id="PTHR32063:SF8">
    <property type="entry name" value="CATION EFFLUX PROTEIN"/>
    <property type="match status" value="1"/>
</dbReference>
<accession>A0A1J5QB84</accession>
<name>A0A1J5QB84_9ZZZZ</name>
<gene>
    <name evidence="2" type="primary">czcA_44</name>
    <name evidence="2" type="ORF">GALL_372990</name>
</gene>
<proteinExistence type="predicted"/>
<feature type="transmembrane region" description="Helical" evidence="1">
    <location>
        <begin position="266"/>
        <end position="289"/>
    </location>
</feature>
<evidence type="ECO:0000313" key="2">
    <source>
        <dbReference type="EMBL" id="OIQ80934.1"/>
    </source>
</evidence>
<dbReference type="Pfam" id="PF00873">
    <property type="entry name" value="ACR_tran"/>
    <property type="match status" value="1"/>
</dbReference>
<dbReference type="SUPFAM" id="SSF82866">
    <property type="entry name" value="Multidrug efflux transporter AcrB transmembrane domain"/>
    <property type="match status" value="1"/>
</dbReference>
<dbReference type="InterPro" id="IPR001036">
    <property type="entry name" value="Acrflvin-R"/>
</dbReference>
<feature type="transmembrane region" description="Helical" evidence="1">
    <location>
        <begin position="322"/>
        <end position="346"/>
    </location>
</feature>
<dbReference type="EMBL" id="MLJW01000991">
    <property type="protein sequence ID" value="OIQ80934.1"/>
    <property type="molecule type" value="Genomic_DNA"/>
</dbReference>
<dbReference type="InterPro" id="IPR027463">
    <property type="entry name" value="AcrB_DN_DC_subdom"/>
</dbReference>
<comment type="caution">
    <text evidence="2">The sequence shown here is derived from an EMBL/GenBank/DDBJ whole genome shotgun (WGS) entry which is preliminary data.</text>
</comment>
<evidence type="ECO:0000256" key="1">
    <source>
        <dbReference type="SAM" id="Phobius"/>
    </source>
</evidence>
<feature type="transmembrane region" description="Helical" evidence="1">
    <location>
        <begin position="367"/>
        <end position="390"/>
    </location>
</feature>
<organism evidence="2">
    <name type="scientific">mine drainage metagenome</name>
    <dbReference type="NCBI Taxonomy" id="410659"/>
    <lineage>
        <taxon>unclassified sequences</taxon>
        <taxon>metagenomes</taxon>
        <taxon>ecological metagenomes</taxon>
    </lineage>
</organism>
<dbReference type="GO" id="GO:0005886">
    <property type="term" value="C:plasma membrane"/>
    <property type="evidence" value="ECO:0007669"/>
    <property type="project" value="TreeGrafter"/>
</dbReference>
<feature type="transmembrane region" description="Helical" evidence="1">
    <location>
        <begin position="296"/>
        <end position="316"/>
    </location>
</feature>
<sequence>MSGINQAYNNTGTIGPQDGDILISLNEGHRPTDEYVTQLRAHLARRFPGTTFSFLPADIISQILNFGAPAPIDVQVMGPNGEENMLYAQKLLRDINKVPGIADARIQQANNYPEMLVDVDRTQAKKLGVTERDVTNSLVVTMAGSGQVAPAFWLNKRNGVSYPIVAQTPEYRNQTLSDLENIPIAGNDAHGPLILGGLATITRSNTAAVVSHYAVQPVIDIFATPQHRDLGGVATDIERILKDNAQDRPKGATISLRGQVQTMNTAFSGLLFGLLAAVVLIYLLIVVNFQSWSDPFVIITALPAALAGIVWMLFITHTTLSVPALTGAIMCMGVATANSILVISFARERLLHSGNSVRAALEAGFTRFRPVLMTALAMIIGMAPMALGLGEGGEQNAPLGRAVIGGLLAATVATLFFVPIVFSLVHGGHQHISNDGEKSEL</sequence>
<dbReference type="SUPFAM" id="SSF82714">
    <property type="entry name" value="Multidrug efflux transporter AcrB TolC docking domain, DN and DC subdomains"/>
    <property type="match status" value="1"/>
</dbReference>
<keyword evidence="1" id="KW-0472">Membrane</keyword>
<dbReference type="Gene3D" id="3.30.2090.10">
    <property type="entry name" value="Multidrug efflux transporter AcrB TolC docking domain, DN and DC subdomains"/>
    <property type="match status" value="1"/>
</dbReference>
<dbReference type="PANTHER" id="PTHR32063">
    <property type="match status" value="1"/>
</dbReference>
<dbReference type="Gene3D" id="3.30.70.1430">
    <property type="entry name" value="Multidrug efflux transporter AcrB pore domain"/>
    <property type="match status" value="1"/>
</dbReference>